<keyword evidence="1 4" id="KW-0808">Transferase</keyword>
<dbReference type="Gene3D" id="1.25.40.340">
    <property type="match status" value="1"/>
</dbReference>
<dbReference type="SMART" id="SM01120">
    <property type="entry name" value="Dak2"/>
    <property type="match status" value="1"/>
</dbReference>
<dbReference type="EC" id="2.7.1.-" evidence="4"/>
<evidence type="ECO:0000256" key="1">
    <source>
        <dbReference type="ARBA" id="ARBA00022679"/>
    </source>
</evidence>
<evidence type="ECO:0000313" key="4">
    <source>
        <dbReference type="EMBL" id="NJC21508.1"/>
    </source>
</evidence>
<dbReference type="RefSeq" id="WP_167991304.1">
    <property type="nucleotide sequence ID" value="NZ_JAATJL010000001.1"/>
</dbReference>
<dbReference type="EMBL" id="JAATJL010000001">
    <property type="protein sequence ID" value="NJC21508.1"/>
    <property type="molecule type" value="Genomic_DNA"/>
</dbReference>
<dbReference type="SUPFAM" id="SSF101473">
    <property type="entry name" value="DhaL-like"/>
    <property type="match status" value="1"/>
</dbReference>
<evidence type="ECO:0000256" key="2">
    <source>
        <dbReference type="ARBA" id="ARBA00022777"/>
    </source>
</evidence>
<accession>A0A846REE6</accession>
<dbReference type="PANTHER" id="PTHR28629:SF4">
    <property type="entry name" value="TRIOKINASE_FMN CYCLASE"/>
    <property type="match status" value="1"/>
</dbReference>
<dbReference type="InterPro" id="IPR012737">
    <property type="entry name" value="DhaK_L_YcgS"/>
</dbReference>
<reference evidence="4 5" key="1">
    <citation type="submission" date="2020-03" db="EMBL/GenBank/DDBJ databases">
        <title>Sequencing the genomes of 1000 actinobacteria strains.</title>
        <authorList>
            <person name="Klenk H.-P."/>
        </authorList>
    </citation>
    <scope>NUCLEOTIDE SEQUENCE [LARGE SCALE GENOMIC DNA]</scope>
    <source>
        <strain evidence="4 5">DSM 16403</strain>
    </source>
</reference>
<comment type="caution">
    <text evidence="4">The sequence shown here is derived from an EMBL/GenBank/DDBJ whole genome shotgun (WGS) entry which is preliminary data.</text>
</comment>
<dbReference type="Pfam" id="PF02734">
    <property type="entry name" value="Dak2"/>
    <property type="match status" value="1"/>
</dbReference>
<dbReference type="InterPro" id="IPR036117">
    <property type="entry name" value="DhaL_dom_sf"/>
</dbReference>
<dbReference type="GO" id="GO:0004371">
    <property type="term" value="F:glycerone kinase activity"/>
    <property type="evidence" value="ECO:0007669"/>
    <property type="project" value="InterPro"/>
</dbReference>
<dbReference type="InterPro" id="IPR050861">
    <property type="entry name" value="Dihydroxyacetone_Kinase"/>
</dbReference>
<dbReference type="InterPro" id="IPR004007">
    <property type="entry name" value="DhaL_dom"/>
</dbReference>
<keyword evidence="5" id="KW-1185">Reference proteome</keyword>
<proteinExistence type="predicted"/>
<protein>
    <submittedName>
        <fullName evidence="4">Dihydroxyacetone kinase-like protein</fullName>
        <ecNumber evidence="4">2.7.1.-</ecNumber>
    </submittedName>
</protein>
<name>A0A846REE6_9MICC</name>
<dbReference type="GO" id="GO:0019563">
    <property type="term" value="P:glycerol catabolic process"/>
    <property type="evidence" value="ECO:0007669"/>
    <property type="project" value="TreeGrafter"/>
</dbReference>
<feature type="domain" description="DhaL" evidence="3">
    <location>
        <begin position="11"/>
        <end position="213"/>
    </location>
</feature>
<evidence type="ECO:0000259" key="3">
    <source>
        <dbReference type="PROSITE" id="PS51480"/>
    </source>
</evidence>
<dbReference type="PROSITE" id="PS51480">
    <property type="entry name" value="DHAL"/>
    <property type="match status" value="1"/>
</dbReference>
<dbReference type="PANTHER" id="PTHR28629">
    <property type="entry name" value="TRIOKINASE/FMN CYCLASE"/>
    <property type="match status" value="1"/>
</dbReference>
<gene>
    <name evidence="4" type="ORF">BJ994_000584</name>
</gene>
<dbReference type="FunFam" id="1.25.40.340:FF:000002">
    <property type="entry name" value="Dihydroxyacetone kinase, L subunit"/>
    <property type="match status" value="1"/>
</dbReference>
<dbReference type="AlphaFoldDB" id="A0A846REE6"/>
<dbReference type="NCBIfam" id="TIGR02365">
    <property type="entry name" value="dha_L_ycgS"/>
    <property type="match status" value="1"/>
</dbReference>
<sequence>MTVEYGEITRADLDRWIREFARRIISEHESLSDLDAASGDADHGSNMERGMTSLLEALGNWDPGQLPGTFLKEVGLHVVESVGGSSGALYGTIFLRLARVVGDAPAVNQRLMVEAFEAAAQGIVDRGKVKRGDKTMFDALSPAVEALRSELTGDRQSWNAAFRAAATAAEGGRDATADMVARRGKSSYARLKSRGVIDPGAASAAMLVCAAAATLGADRDRSSRSEQVLRMS</sequence>
<keyword evidence="2 4" id="KW-0418">Kinase</keyword>
<dbReference type="Proteomes" id="UP000547458">
    <property type="component" value="Unassembled WGS sequence"/>
</dbReference>
<organism evidence="4 5">
    <name type="scientific">Arthrobacter pigmenti</name>
    <dbReference type="NCBI Taxonomy" id="271432"/>
    <lineage>
        <taxon>Bacteria</taxon>
        <taxon>Bacillati</taxon>
        <taxon>Actinomycetota</taxon>
        <taxon>Actinomycetes</taxon>
        <taxon>Micrococcales</taxon>
        <taxon>Micrococcaceae</taxon>
        <taxon>Arthrobacter</taxon>
    </lineage>
</organism>
<dbReference type="GO" id="GO:0005829">
    <property type="term" value="C:cytosol"/>
    <property type="evidence" value="ECO:0007669"/>
    <property type="project" value="TreeGrafter"/>
</dbReference>
<evidence type="ECO:0000313" key="5">
    <source>
        <dbReference type="Proteomes" id="UP000547458"/>
    </source>
</evidence>